<feature type="compositionally biased region" description="Basic and acidic residues" evidence="1">
    <location>
        <begin position="218"/>
        <end position="229"/>
    </location>
</feature>
<feature type="compositionally biased region" description="Gly residues" evidence="1">
    <location>
        <begin position="142"/>
        <end position="159"/>
    </location>
</feature>
<dbReference type="SUPFAM" id="SSF140453">
    <property type="entry name" value="EsxAB dimer-like"/>
    <property type="match status" value="1"/>
</dbReference>
<dbReference type="EMBL" id="JAGFOA010000002">
    <property type="protein sequence ID" value="MBO3662744.1"/>
    <property type="molecule type" value="Genomic_DNA"/>
</dbReference>
<dbReference type="RefSeq" id="WP_208500799.1">
    <property type="nucleotide sequence ID" value="NZ_JAGFOA010000002.1"/>
</dbReference>
<sequence>MVHFFVRTESLVEVAGQLGSAIAVFDGNMSAVESQVSGAHSSWRGDDEESFYENWRTFTGLAASVRFALTALQMGLMAAASGYDSTELGIRKGMNAARPNVLAIRKYAKAYSKVVRYGEARAEDMAEFFGRDYAGDREQERFGGGAVRGAGGRYSGGGNKDTDGDGDNDGISSGPFLSQASVDELNGVEGADGGEKGPLTQKEPEVLMADADNGDSNDGDRHRGRRGEAEFVAMDVKGGAR</sequence>
<dbReference type="Gene3D" id="1.10.287.1060">
    <property type="entry name" value="ESAT-6-like"/>
    <property type="match status" value="1"/>
</dbReference>
<evidence type="ECO:0000313" key="2">
    <source>
        <dbReference type="EMBL" id="MBO3662744.1"/>
    </source>
</evidence>
<proteinExistence type="predicted"/>
<gene>
    <name evidence="2" type="ORF">J5V96_04365</name>
</gene>
<comment type="caution">
    <text evidence="2">The sequence shown here is derived from an EMBL/GenBank/DDBJ whole genome shotgun (WGS) entry which is preliminary data.</text>
</comment>
<evidence type="ECO:0008006" key="4">
    <source>
        <dbReference type="Google" id="ProtNLM"/>
    </source>
</evidence>
<name>A0A939TT94_9MICO</name>
<dbReference type="InterPro" id="IPR036689">
    <property type="entry name" value="ESAT-6-like_sf"/>
</dbReference>
<accession>A0A939TT94</accession>
<dbReference type="AlphaFoldDB" id="A0A939TT94"/>
<organism evidence="2 3">
    <name type="scientific">Microbacterium stercoris</name>
    <dbReference type="NCBI Taxonomy" id="2820289"/>
    <lineage>
        <taxon>Bacteria</taxon>
        <taxon>Bacillati</taxon>
        <taxon>Actinomycetota</taxon>
        <taxon>Actinomycetes</taxon>
        <taxon>Micrococcales</taxon>
        <taxon>Microbacteriaceae</taxon>
        <taxon>Microbacterium</taxon>
    </lineage>
</organism>
<reference evidence="2" key="1">
    <citation type="submission" date="2021-03" db="EMBL/GenBank/DDBJ databases">
        <title>Microbacterium sp. nov., a novel actinobacterium isolated from cow dung.</title>
        <authorList>
            <person name="Zhang L."/>
        </authorList>
    </citation>
    <scope>NUCLEOTIDE SEQUENCE</scope>
    <source>
        <strain evidence="2">NEAU-LLB</strain>
    </source>
</reference>
<evidence type="ECO:0000313" key="3">
    <source>
        <dbReference type="Proteomes" id="UP000680132"/>
    </source>
</evidence>
<evidence type="ECO:0000256" key="1">
    <source>
        <dbReference type="SAM" id="MobiDB-lite"/>
    </source>
</evidence>
<feature type="region of interest" description="Disordered" evidence="1">
    <location>
        <begin position="142"/>
        <end position="241"/>
    </location>
</feature>
<protein>
    <recommendedName>
        <fullName evidence="4">WXG100 family type VII secretion target</fullName>
    </recommendedName>
</protein>
<dbReference type="Proteomes" id="UP000680132">
    <property type="component" value="Unassembled WGS sequence"/>
</dbReference>
<keyword evidence="3" id="KW-1185">Reference proteome</keyword>